<comment type="caution">
    <text evidence="5">The sequence shown here is derived from an EMBL/GenBank/DDBJ whole genome shotgun (WGS) entry which is preliminary data.</text>
</comment>
<feature type="domain" description="HTH arsR-type" evidence="4">
    <location>
        <begin position="10"/>
        <end position="104"/>
    </location>
</feature>
<dbReference type="SMART" id="SM00418">
    <property type="entry name" value="HTH_ARSR"/>
    <property type="match status" value="1"/>
</dbReference>
<evidence type="ECO:0000259" key="4">
    <source>
        <dbReference type="PROSITE" id="PS50987"/>
    </source>
</evidence>
<dbReference type="InterPro" id="IPR051011">
    <property type="entry name" value="Metal_resp_trans_reg"/>
</dbReference>
<dbReference type="OrthoDB" id="9794330at2"/>
<evidence type="ECO:0000313" key="5">
    <source>
        <dbReference type="EMBL" id="GBF04804.1"/>
    </source>
</evidence>
<dbReference type="Gene3D" id="1.10.10.10">
    <property type="entry name" value="Winged helix-like DNA-binding domain superfamily/Winged helix DNA-binding domain"/>
    <property type="match status" value="1"/>
</dbReference>
<dbReference type="PRINTS" id="PR00778">
    <property type="entry name" value="HTHARSR"/>
</dbReference>
<dbReference type="Pfam" id="PF01022">
    <property type="entry name" value="HTH_5"/>
    <property type="match status" value="1"/>
</dbReference>
<dbReference type="NCBIfam" id="NF033788">
    <property type="entry name" value="HTH_metalloreg"/>
    <property type="match status" value="1"/>
</dbReference>
<dbReference type="SUPFAM" id="SSF46785">
    <property type="entry name" value="Winged helix' DNA-binding domain"/>
    <property type="match status" value="1"/>
</dbReference>
<dbReference type="PANTHER" id="PTHR43132:SF6">
    <property type="entry name" value="HTH-TYPE TRANSCRIPTIONAL REPRESSOR CZRA"/>
    <property type="match status" value="1"/>
</dbReference>
<dbReference type="EMBL" id="BFAG01000002">
    <property type="protein sequence ID" value="GBF04804.1"/>
    <property type="molecule type" value="Genomic_DNA"/>
</dbReference>
<keyword evidence="2" id="KW-0238">DNA-binding</keyword>
<keyword evidence="3" id="KW-0804">Transcription</keyword>
<dbReference type="GO" id="GO:0003677">
    <property type="term" value="F:DNA binding"/>
    <property type="evidence" value="ECO:0007669"/>
    <property type="project" value="UniProtKB-KW"/>
</dbReference>
<dbReference type="Proteomes" id="UP000236569">
    <property type="component" value="Unassembled WGS sequence"/>
</dbReference>
<evidence type="ECO:0000256" key="1">
    <source>
        <dbReference type="ARBA" id="ARBA00023015"/>
    </source>
</evidence>
<evidence type="ECO:0000256" key="3">
    <source>
        <dbReference type="ARBA" id="ARBA00023163"/>
    </source>
</evidence>
<dbReference type="InterPro" id="IPR001845">
    <property type="entry name" value="HTH_ArsR_DNA-bd_dom"/>
</dbReference>
<sequence length="121" mass="13448">MHRHAIPSPAHPEDLSRVTAVFKALSEPLRVQLLLLLRDGERNVGQLVEALGVPQSTVSRHLALLRSAELVRTRRETTSVYYHLADGHVARLLQEAFSHAQHERLGLPDHPGTETVMGSVQ</sequence>
<dbReference type="InterPro" id="IPR011991">
    <property type="entry name" value="ArsR-like_HTH"/>
</dbReference>
<protein>
    <submittedName>
        <fullName evidence="5">ArsR family transcriptional regulator</fullName>
    </submittedName>
</protein>
<proteinExistence type="predicted"/>
<evidence type="ECO:0000313" key="6">
    <source>
        <dbReference type="Proteomes" id="UP000236569"/>
    </source>
</evidence>
<dbReference type="RefSeq" id="WP_102124842.1">
    <property type="nucleotide sequence ID" value="NZ_BFAG01000002.1"/>
</dbReference>
<dbReference type="CDD" id="cd00090">
    <property type="entry name" value="HTH_ARSR"/>
    <property type="match status" value="1"/>
</dbReference>
<dbReference type="AlphaFoldDB" id="A0A2I9CSW9"/>
<accession>A0A2I9CSW9</accession>
<reference evidence="6" key="1">
    <citation type="submission" date="2018-01" db="EMBL/GenBank/DDBJ databases">
        <title>Draft Genome Sequence of the Radioresistant Bacterium Deinococcus aerius TR0125, Isolated from the Higher Atmosphere above Japan.</title>
        <authorList>
            <person name="Satoh K."/>
            <person name="Arai H."/>
            <person name="Sanzen T."/>
            <person name="Kawaguchi Y."/>
            <person name="Hayashi H."/>
            <person name="Yokobori S."/>
            <person name="Yamagishi A."/>
            <person name="Oono Y."/>
            <person name="Narumi I."/>
        </authorList>
    </citation>
    <scope>NUCLEOTIDE SEQUENCE [LARGE SCALE GENOMIC DNA]</scope>
    <source>
        <strain evidence="6">TR0125</strain>
    </source>
</reference>
<dbReference type="InterPro" id="IPR036390">
    <property type="entry name" value="WH_DNA-bd_sf"/>
</dbReference>
<gene>
    <name evidence="5" type="ORF">DAERI_020401</name>
</gene>
<dbReference type="GO" id="GO:0003700">
    <property type="term" value="F:DNA-binding transcription factor activity"/>
    <property type="evidence" value="ECO:0007669"/>
    <property type="project" value="InterPro"/>
</dbReference>
<dbReference type="PROSITE" id="PS50987">
    <property type="entry name" value="HTH_ARSR_2"/>
    <property type="match status" value="1"/>
</dbReference>
<dbReference type="PANTHER" id="PTHR43132">
    <property type="entry name" value="ARSENICAL RESISTANCE OPERON REPRESSOR ARSR-RELATED"/>
    <property type="match status" value="1"/>
</dbReference>
<evidence type="ECO:0000256" key="2">
    <source>
        <dbReference type="ARBA" id="ARBA00023125"/>
    </source>
</evidence>
<keyword evidence="1" id="KW-0805">Transcription regulation</keyword>
<dbReference type="InterPro" id="IPR036388">
    <property type="entry name" value="WH-like_DNA-bd_sf"/>
</dbReference>
<organism evidence="5 6">
    <name type="scientific">Deinococcus aerius</name>
    <dbReference type="NCBI Taxonomy" id="200253"/>
    <lineage>
        <taxon>Bacteria</taxon>
        <taxon>Thermotogati</taxon>
        <taxon>Deinococcota</taxon>
        <taxon>Deinococci</taxon>
        <taxon>Deinococcales</taxon>
        <taxon>Deinococcaceae</taxon>
        <taxon>Deinococcus</taxon>
    </lineage>
</organism>
<name>A0A2I9CSW9_9DEIO</name>
<keyword evidence="6" id="KW-1185">Reference proteome</keyword>